<dbReference type="RefSeq" id="WP_203885917.1">
    <property type="nucleotide sequence ID" value="NZ_BAABHH010000021.1"/>
</dbReference>
<name>A0A8J3PX51_9ACTN</name>
<evidence type="ECO:0000313" key="1">
    <source>
        <dbReference type="EMBL" id="GIG82597.1"/>
    </source>
</evidence>
<organism evidence="1 2">
    <name type="scientific">Planotetraspora kaengkrachanensis</name>
    <dbReference type="NCBI Taxonomy" id="575193"/>
    <lineage>
        <taxon>Bacteria</taxon>
        <taxon>Bacillati</taxon>
        <taxon>Actinomycetota</taxon>
        <taxon>Actinomycetes</taxon>
        <taxon>Streptosporangiales</taxon>
        <taxon>Streptosporangiaceae</taxon>
        <taxon>Planotetraspora</taxon>
    </lineage>
</organism>
<dbReference type="AlphaFoldDB" id="A0A8J3PX51"/>
<protein>
    <submittedName>
        <fullName evidence="1">Uncharacterized protein</fullName>
    </submittedName>
</protein>
<proteinExistence type="predicted"/>
<dbReference type="Proteomes" id="UP000630097">
    <property type="component" value="Unassembled WGS sequence"/>
</dbReference>
<dbReference type="EMBL" id="BONV01000031">
    <property type="protein sequence ID" value="GIG82597.1"/>
    <property type="molecule type" value="Genomic_DNA"/>
</dbReference>
<reference evidence="1 2" key="1">
    <citation type="submission" date="2021-01" db="EMBL/GenBank/DDBJ databases">
        <title>Whole genome shotgun sequence of Planotetraspora kaengkrachanensis NBRC 104272.</title>
        <authorList>
            <person name="Komaki H."/>
            <person name="Tamura T."/>
        </authorList>
    </citation>
    <scope>NUCLEOTIDE SEQUENCE [LARGE SCALE GENOMIC DNA]</scope>
    <source>
        <strain evidence="1 2">NBRC 104272</strain>
    </source>
</reference>
<accession>A0A8J3PX51</accession>
<keyword evidence="2" id="KW-1185">Reference proteome</keyword>
<evidence type="ECO:0000313" key="2">
    <source>
        <dbReference type="Proteomes" id="UP000630097"/>
    </source>
</evidence>
<gene>
    <name evidence="1" type="ORF">Pka01_57240</name>
</gene>
<sequence>MTEKKITSIGRCYACKRTFAFDPGTVMMFSIDPETGLIPGMTVFGGMREPTPEALARAVDMPICPDCVSKAKKFLEAEDPFAGWKRWPTDER</sequence>
<comment type="caution">
    <text evidence="1">The sequence shown here is derived from an EMBL/GenBank/DDBJ whole genome shotgun (WGS) entry which is preliminary data.</text>
</comment>